<name>D2VCI1_NAEGR</name>
<feature type="domain" description="Deacetylase sirtuin-type" evidence="9">
    <location>
        <begin position="86"/>
        <end position="327"/>
    </location>
</feature>
<evidence type="ECO:0000256" key="6">
    <source>
        <dbReference type="ARBA" id="ARBA00038170"/>
    </source>
</evidence>
<evidence type="ECO:0000313" key="10">
    <source>
        <dbReference type="EMBL" id="EFC45314.1"/>
    </source>
</evidence>
<dbReference type="InterPro" id="IPR003000">
    <property type="entry name" value="Sirtuin"/>
</dbReference>
<organism evidence="11">
    <name type="scientific">Naegleria gruberi</name>
    <name type="common">Amoeba</name>
    <dbReference type="NCBI Taxonomy" id="5762"/>
    <lineage>
        <taxon>Eukaryota</taxon>
        <taxon>Discoba</taxon>
        <taxon>Heterolobosea</taxon>
        <taxon>Tetramitia</taxon>
        <taxon>Eutetramitia</taxon>
        <taxon>Vahlkampfiidae</taxon>
        <taxon>Naegleria</taxon>
    </lineage>
</organism>
<dbReference type="eggNOG" id="KOG1905">
    <property type="taxonomic scope" value="Eukaryota"/>
</dbReference>
<keyword evidence="4 7" id="KW-0862">Zinc</keyword>
<dbReference type="EC" id="2.3.1.286" evidence="1"/>
<dbReference type="SUPFAM" id="SSF52467">
    <property type="entry name" value="DHS-like NAD/FAD-binding domain"/>
    <property type="match status" value="1"/>
</dbReference>
<dbReference type="GO" id="GO:0003714">
    <property type="term" value="F:transcription corepressor activity"/>
    <property type="evidence" value="ECO:0007669"/>
    <property type="project" value="TreeGrafter"/>
</dbReference>
<dbReference type="InterPro" id="IPR029035">
    <property type="entry name" value="DHS-like_NAD/FAD-binding_dom"/>
</dbReference>
<evidence type="ECO:0000256" key="8">
    <source>
        <dbReference type="SAM" id="MobiDB-lite"/>
    </source>
</evidence>
<keyword evidence="3 7" id="KW-0479">Metal-binding</keyword>
<evidence type="ECO:0000256" key="3">
    <source>
        <dbReference type="ARBA" id="ARBA00022723"/>
    </source>
</evidence>
<feature type="compositionally biased region" description="Low complexity" evidence="8">
    <location>
        <begin position="1"/>
        <end position="37"/>
    </location>
</feature>
<dbReference type="EMBL" id="GG738863">
    <property type="protein sequence ID" value="EFC45314.1"/>
    <property type="molecule type" value="Genomic_DNA"/>
</dbReference>
<accession>D2VCI1</accession>
<dbReference type="RefSeq" id="XP_002678058.1">
    <property type="nucleotide sequence ID" value="XM_002678012.1"/>
</dbReference>
<dbReference type="GO" id="GO:0017136">
    <property type="term" value="F:histone deacetylase activity, NAD-dependent"/>
    <property type="evidence" value="ECO:0007669"/>
    <property type="project" value="TreeGrafter"/>
</dbReference>
<feature type="binding site" evidence="7">
    <location>
        <position position="204"/>
    </location>
    <ligand>
        <name>Zn(2+)</name>
        <dbReference type="ChEBI" id="CHEBI:29105"/>
    </ligand>
</feature>
<keyword evidence="5" id="KW-0520">NAD</keyword>
<dbReference type="Gene3D" id="2.20.28.200">
    <property type="match status" value="1"/>
</dbReference>
<sequence>MPSTTTSSSKASSSTSSNTSSNTSGKKISPASSSSSGTTREKTASSRKGESTSTDFSTLIKTNPKLSAKPITNKDGDDITEYFDETNVLNAKIEHLVNLINQSKHIVLYTGAGISRAAGIRDYRSPNGVWTMKEKGVKTVAKKDESKIIFPTRTHMAISTLYNAGKIQYVTSQNVDGLHVKSGIPRKNMSELHGNTNVEICHKCNIEYVRNFRCRNNKNVHDHRTGRFCEKCKSELEDTIINFNENLPTDQLERAEENASKADLAIVVGTSMRVNPACSLPQMCKENGGKLVIINLQLTPKDKKADLRIFAEADKVIDTVMKKLALEIPPFILETEYSLESFESVNPTSEKKLIGFKITSPSPLGPMGSKVLRSISLKVHGSKVVSFKDTMMLDPIPSDCTKISAVLKYNLNSIDEKEAKCTIELENPLNITSKSFALKVNTSTNEITVTEK</sequence>
<feature type="region of interest" description="Disordered" evidence="8">
    <location>
        <begin position="1"/>
        <end position="57"/>
    </location>
</feature>
<dbReference type="OrthoDB" id="424302at2759"/>
<evidence type="ECO:0000313" key="11">
    <source>
        <dbReference type="Proteomes" id="UP000006671"/>
    </source>
</evidence>
<dbReference type="AlphaFoldDB" id="D2VCI1"/>
<evidence type="ECO:0000256" key="4">
    <source>
        <dbReference type="ARBA" id="ARBA00022833"/>
    </source>
</evidence>
<dbReference type="GO" id="GO:0000122">
    <property type="term" value="P:negative regulation of transcription by RNA polymerase II"/>
    <property type="evidence" value="ECO:0007669"/>
    <property type="project" value="TreeGrafter"/>
</dbReference>
<evidence type="ECO:0000256" key="7">
    <source>
        <dbReference type="PROSITE-ProRule" id="PRU00236"/>
    </source>
</evidence>
<evidence type="ECO:0000256" key="5">
    <source>
        <dbReference type="ARBA" id="ARBA00023027"/>
    </source>
</evidence>
<feature type="binding site" evidence="7">
    <location>
        <position position="232"/>
    </location>
    <ligand>
        <name>Zn(2+)</name>
        <dbReference type="ChEBI" id="CHEBI:29105"/>
    </ligand>
</feature>
<proteinExistence type="inferred from homology"/>
<dbReference type="Pfam" id="PF02146">
    <property type="entry name" value="SIR2"/>
    <property type="match status" value="1"/>
</dbReference>
<dbReference type="InterPro" id="IPR026590">
    <property type="entry name" value="Ssirtuin_cat_dom"/>
</dbReference>
<dbReference type="Proteomes" id="UP000006671">
    <property type="component" value="Unassembled WGS sequence"/>
</dbReference>
<evidence type="ECO:0000256" key="1">
    <source>
        <dbReference type="ARBA" id="ARBA00012928"/>
    </source>
</evidence>
<dbReference type="STRING" id="5762.D2VCI1"/>
<dbReference type="GO" id="GO:0005634">
    <property type="term" value="C:nucleus"/>
    <property type="evidence" value="ECO:0007669"/>
    <property type="project" value="TreeGrafter"/>
</dbReference>
<evidence type="ECO:0000256" key="2">
    <source>
        <dbReference type="ARBA" id="ARBA00022679"/>
    </source>
</evidence>
<comment type="similarity">
    <text evidence="6">Belongs to the sirtuin family. Class IV subfamily.</text>
</comment>
<reference evidence="10 11" key="1">
    <citation type="journal article" date="2010" name="Cell">
        <title>The genome of Naegleria gruberi illuminates early eukaryotic versatility.</title>
        <authorList>
            <person name="Fritz-Laylin L.K."/>
            <person name="Prochnik S.E."/>
            <person name="Ginger M.L."/>
            <person name="Dacks J.B."/>
            <person name="Carpenter M.L."/>
            <person name="Field M.C."/>
            <person name="Kuo A."/>
            <person name="Paredez A."/>
            <person name="Chapman J."/>
            <person name="Pham J."/>
            <person name="Shu S."/>
            <person name="Neupane R."/>
            <person name="Cipriano M."/>
            <person name="Mancuso J."/>
            <person name="Tu H."/>
            <person name="Salamov A."/>
            <person name="Lindquist E."/>
            <person name="Shapiro H."/>
            <person name="Lucas S."/>
            <person name="Grigoriev I.V."/>
            <person name="Cande W.Z."/>
            <person name="Fulton C."/>
            <person name="Rokhsar D.S."/>
            <person name="Dawson S.C."/>
        </authorList>
    </citation>
    <scope>NUCLEOTIDE SEQUENCE [LARGE SCALE GENOMIC DNA]</scope>
    <source>
        <strain evidence="10 11">NEG-M</strain>
    </source>
</reference>
<dbReference type="VEuPathDB" id="AmoebaDB:NAEGRDRAFT_66580"/>
<dbReference type="GO" id="GO:0070403">
    <property type="term" value="F:NAD+ binding"/>
    <property type="evidence" value="ECO:0007669"/>
    <property type="project" value="InterPro"/>
</dbReference>
<feature type="compositionally biased region" description="Basic and acidic residues" evidence="8">
    <location>
        <begin position="39"/>
        <end position="50"/>
    </location>
</feature>
<feature type="binding site" evidence="7">
    <location>
        <position position="201"/>
    </location>
    <ligand>
        <name>Zn(2+)</name>
        <dbReference type="ChEBI" id="CHEBI:29105"/>
    </ligand>
</feature>
<keyword evidence="11" id="KW-1185">Reference proteome</keyword>
<protein>
    <recommendedName>
        <fullName evidence="1">protein acetyllysine N-acetyltransferase</fullName>
        <ecNumber evidence="1">2.3.1.286</ecNumber>
    </recommendedName>
</protein>
<dbReference type="GO" id="GO:0046872">
    <property type="term" value="F:metal ion binding"/>
    <property type="evidence" value="ECO:0007669"/>
    <property type="project" value="UniProtKB-KW"/>
</dbReference>
<dbReference type="InParanoid" id="D2VCI1"/>
<dbReference type="PANTHER" id="PTHR11085">
    <property type="entry name" value="NAD-DEPENDENT PROTEIN DEACYLASE SIRTUIN-5, MITOCHONDRIAL-RELATED"/>
    <property type="match status" value="1"/>
</dbReference>
<feature type="active site" description="Proton acceptor" evidence="7">
    <location>
        <position position="193"/>
    </location>
</feature>
<dbReference type="Gene3D" id="3.40.50.1220">
    <property type="entry name" value="TPP-binding domain"/>
    <property type="match status" value="1"/>
</dbReference>
<evidence type="ECO:0000259" key="9">
    <source>
        <dbReference type="PROSITE" id="PS50305"/>
    </source>
</evidence>
<feature type="binding site" evidence="7">
    <location>
        <position position="229"/>
    </location>
    <ligand>
        <name>Zn(2+)</name>
        <dbReference type="ChEBI" id="CHEBI:29105"/>
    </ligand>
</feature>
<dbReference type="PANTHER" id="PTHR11085:SF12">
    <property type="entry name" value="NAD-DEPENDENT PROTEIN DEACYLASE SIRTUIN-6"/>
    <property type="match status" value="1"/>
</dbReference>
<gene>
    <name evidence="10" type="ORF">NAEGRDRAFT_66580</name>
</gene>
<dbReference type="GeneID" id="8850622"/>
<keyword evidence="2" id="KW-0808">Transferase</keyword>
<dbReference type="PROSITE" id="PS50305">
    <property type="entry name" value="SIRTUIN"/>
    <property type="match status" value="1"/>
</dbReference>
<dbReference type="KEGG" id="ngr:NAEGRDRAFT_66580"/>
<dbReference type="FunFam" id="3.40.50.1220:FF:000038">
    <property type="entry name" value="NAD-dependent protein deacetylase sirtuin-6 isoform X2"/>
    <property type="match status" value="1"/>
</dbReference>
<dbReference type="InterPro" id="IPR050134">
    <property type="entry name" value="NAD-dep_sirtuin_deacylases"/>
</dbReference>